<evidence type="ECO:0000256" key="6">
    <source>
        <dbReference type="ARBA" id="ARBA00042926"/>
    </source>
</evidence>
<reference evidence="13 14" key="1">
    <citation type="submission" date="2019-01" db="EMBL/GenBank/DDBJ databases">
        <title>A draft genome assembly of the solar-powered sea slug Elysia chlorotica.</title>
        <authorList>
            <person name="Cai H."/>
            <person name="Li Q."/>
            <person name="Fang X."/>
            <person name="Li J."/>
            <person name="Curtis N.E."/>
            <person name="Altenburger A."/>
            <person name="Shibata T."/>
            <person name="Feng M."/>
            <person name="Maeda T."/>
            <person name="Schwartz J.A."/>
            <person name="Shigenobu S."/>
            <person name="Lundholm N."/>
            <person name="Nishiyama T."/>
            <person name="Yang H."/>
            <person name="Hasebe M."/>
            <person name="Li S."/>
            <person name="Pierce S.K."/>
            <person name="Wang J."/>
        </authorList>
    </citation>
    <scope>NUCLEOTIDE SEQUENCE [LARGE SCALE GENOMIC DNA]</scope>
    <source>
        <strain evidence="13">EC2010</strain>
        <tissue evidence="13">Whole organism of an adult</tissue>
    </source>
</reference>
<dbReference type="InterPro" id="IPR000683">
    <property type="entry name" value="Gfo/Idh/MocA-like_OxRdtase_N"/>
</dbReference>
<accession>A0A433T077</accession>
<dbReference type="Pfam" id="PF22725">
    <property type="entry name" value="GFO_IDH_MocA_C3"/>
    <property type="match status" value="1"/>
</dbReference>
<dbReference type="Proteomes" id="UP000271974">
    <property type="component" value="Unassembled WGS sequence"/>
</dbReference>
<dbReference type="InterPro" id="IPR055170">
    <property type="entry name" value="GFO_IDH_MocA-like_dom"/>
</dbReference>
<evidence type="ECO:0000256" key="10">
    <source>
        <dbReference type="ARBA" id="ARBA00049233"/>
    </source>
</evidence>
<organism evidence="13 14">
    <name type="scientific">Elysia chlorotica</name>
    <name type="common">Eastern emerald elysia</name>
    <name type="synonym">Sea slug</name>
    <dbReference type="NCBI Taxonomy" id="188477"/>
    <lineage>
        <taxon>Eukaryota</taxon>
        <taxon>Metazoa</taxon>
        <taxon>Spiralia</taxon>
        <taxon>Lophotrochozoa</taxon>
        <taxon>Mollusca</taxon>
        <taxon>Gastropoda</taxon>
        <taxon>Heterobranchia</taxon>
        <taxon>Euthyneura</taxon>
        <taxon>Panpulmonata</taxon>
        <taxon>Sacoglossa</taxon>
        <taxon>Placobranchoidea</taxon>
        <taxon>Plakobranchidae</taxon>
        <taxon>Elysia</taxon>
    </lineage>
</organism>
<dbReference type="GO" id="GO:0047837">
    <property type="term" value="F:D-xylose 1-dehydrogenase (NADP+) activity"/>
    <property type="evidence" value="ECO:0007669"/>
    <property type="project" value="UniProtKB-EC"/>
</dbReference>
<comment type="similarity">
    <text evidence="1">Belongs to the Gfo/Idh/MocA family.</text>
</comment>
<dbReference type="GO" id="GO:0000166">
    <property type="term" value="F:nucleotide binding"/>
    <property type="evidence" value="ECO:0007669"/>
    <property type="project" value="InterPro"/>
</dbReference>
<keyword evidence="2" id="KW-0560">Oxidoreductase</keyword>
<dbReference type="SUPFAM" id="SSF55347">
    <property type="entry name" value="Glyceraldehyde-3-phosphate dehydrogenase-like, C-terminal domain"/>
    <property type="match status" value="1"/>
</dbReference>
<dbReference type="EC" id="1.1.1.179" evidence="4"/>
<evidence type="ECO:0000256" key="5">
    <source>
        <dbReference type="ARBA" id="ARBA00040603"/>
    </source>
</evidence>
<evidence type="ECO:0000313" key="13">
    <source>
        <dbReference type="EMBL" id="RUS74944.1"/>
    </source>
</evidence>
<evidence type="ECO:0000256" key="3">
    <source>
        <dbReference type="ARBA" id="ARBA00038853"/>
    </source>
</evidence>
<dbReference type="InterPro" id="IPR050984">
    <property type="entry name" value="Gfo/Idh/MocA_domain"/>
</dbReference>
<protein>
    <recommendedName>
        <fullName evidence="5">Trans-1,2-dihydrobenzene-1,2-diol dehydrogenase</fullName>
        <ecNumber evidence="4">1.1.1.179</ecNumber>
        <ecNumber evidence="3">1.3.1.20</ecNumber>
    </recommendedName>
    <alternativeName>
        <fullName evidence="8">D-xylose 1-dehydrogenase</fullName>
    </alternativeName>
    <alternativeName>
        <fullName evidence="7">D-xylose-NADP dehydrogenase</fullName>
    </alternativeName>
    <alternativeName>
        <fullName evidence="6">Dimeric dihydrodiol dehydrogenase</fullName>
    </alternativeName>
</protein>
<keyword evidence="14" id="KW-1185">Reference proteome</keyword>
<evidence type="ECO:0000256" key="9">
    <source>
        <dbReference type="ARBA" id="ARBA00047423"/>
    </source>
</evidence>
<dbReference type="Gene3D" id="3.40.50.720">
    <property type="entry name" value="NAD(P)-binding Rossmann-like Domain"/>
    <property type="match status" value="1"/>
</dbReference>
<evidence type="ECO:0000256" key="4">
    <source>
        <dbReference type="ARBA" id="ARBA00038984"/>
    </source>
</evidence>
<dbReference type="OrthoDB" id="2129491at2759"/>
<dbReference type="PANTHER" id="PTHR22604:SF105">
    <property type="entry name" value="TRANS-1,2-DIHYDROBENZENE-1,2-DIOL DEHYDROGENASE"/>
    <property type="match status" value="1"/>
</dbReference>
<dbReference type="EC" id="1.3.1.20" evidence="3"/>
<name>A0A433T077_ELYCH</name>
<dbReference type="Pfam" id="PF01408">
    <property type="entry name" value="GFO_IDH_MocA"/>
    <property type="match status" value="1"/>
</dbReference>
<evidence type="ECO:0000259" key="11">
    <source>
        <dbReference type="Pfam" id="PF01408"/>
    </source>
</evidence>
<comment type="catalytic activity">
    <reaction evidence="10">
        <text>D-xylose + NADP(+) = D-xylono-1,5-lactone + NADPH + H(+)</text>
        <dbReference type="Rhea" id="RHEA:22000"/>
        <dbReference type="ChEBI" id="CHEBI:15378"/>
        <dbReference type="ChEBI" id="CHEBI:15867"/>
        <dbReference type="ChEBI" id="CHEBI:53455"/>
        <dbReference type="ChEBI" id="CHEBI:57783"/>
        <dbReference type="ChEBI" id="CHEBI:58349"/>
        <dbReference type="EC" id="1.1.1.179"/>
    </reaction>
</comment>
<evidence type="ECO:0000256" key="2">
    <source>
        <dbReference type="ARBA" id="ARBA00023002"/>
    </source>
</evidence>
<dbReference type="GO" id="GO:0047115">
    <property type="term" value="F:trans-1,2-dihydrobenzene-1,2-diol dehydrogenase activity"/>
    <property type="evidence" value="ECO:0007669"/>
    <property type="project" value="UniProtKB-EC"/>
</dbReference>
<evidence type="ECO:0000313" key="14">
    <source>
        <dbReference type="Proteomes" id="UP000271974"/>
    </source>
</evidence>
<dbReference type="InterPro" id="IPR036291">
    <property type="entry name" value="NAD(P)-bd_dom_sf"/>
</dbReference>
<feature type="domain" description="GFO/IDH/MocA-like oxidoreductase" evidence="12">
    <location>
        <begin position="133"/>
        <end position="249"/>
    </location>
</feature>
<evidence type="ECO:0000256" key="7">
    <source>
        <dbReference type="ARBA" id="ARBA00042988"/>
    </source>
</evidence>
<evidence type="ECO:0000256" key="8">
    <source>
        <dbReference type="ARBA" id="ARBA00043025"/>
    </source>
</evidence>
<dbReference type="EMBL" id="RQTK01000784">
    <property type="protein sequence ID" value="RUS74944.1"/>
    <property type="molecule type" value="Genomic_DNA"/>
</dbReference>
<evidence type="ECO:0000256" key="1">
    <source>
        <dbReference type="ARBA" id="ARBA00010928"/>
    </source>
</evidence>
<evidence type="ECO:0000259" key="12">
    <source>
        <dbReference type="Pfam" id="PF22725"/>
    </source>
</evidence>
<dbReference type="PANTHER" id="PTHR22604">
    <property type="entry name" value="OXIDOREDUCTASES"/>
    <property type="match status" value="1"/>
</dbReference>
<dbReference type="Gene3D" id="3.30.360.10">
    <property type="entry name" value="Dihydrodipicolinate Reductase, domain 2"/>
    <property type="match status" value="1"/>
</dbReference>
<proteinExistence type="inferred from homology"/>
<gene>
    <name evidence="13" type="ORF">EGW08_017299</name>
</gene>
<dbReference type="SUPFAM" id="SSF51735">
    <property type="entry name" value="NAD(P)-binding Rossmann-fold domains"/>
    <property type="match status" value="1"/>
</dbReference>
<feature type="domain" description="Gfo/Idh/MocA-like oxidoreductase N-terminal" evidence="11">
    <location>
        <begin position="7"/>
        <end position="124"/>
    </location>
</feature>
<sequence length="335" mass="36853">MANSPTRWGILGAGNIAVDFCSCLSMMPDHEIVAVGARSKDRAEEFAEEYGIPKAYGSYEEAINDPDVDIVYISTIHIGHVELSLICINAGKAVLCEKPMALSLAGCQKVLDAAKEKNVFFAEGFWSRFFPAYQFIREQLESGALGEIHTVQVSFATPISTVERIRKRELGGGGLMDLGCYPVQAANLVFQGKPQSIHALGTLTEDTGVDSSAVITLKYPGNKFAMLHYDTRTSDGANSFVIRGTKGNLVIPDHFWCPDRVLTGDNQVKYFQLPTVEGKIHFDHSEGFCYEIQGIRESLLKGQIESPKISHKDSETISYILSEVQKQLGVSFDFP</sequence>
<dbReference type="STRING" id="188477.A0A433T077"/>
<comment type="catalytic activity">
    <reaction evidence="9">
        <text>(1R,2R)-1,2-dihydrobenzene-1,2-diol + NADP(+) = catechol + NADPH + H(+)</text>
        <dbReference type="Rhea" id="RHEA:16729"/>
        <dbReference type="ChEBI" id="CHEBI:10702"/>
        <dbReference type="ChEBI" id="CHEBI:15378"/>
        <dbReference type="ChEBI" id="CHEBI:18135"/>
        <dbReference type="ChEBI" id="CHEBI:57783"/>
        <dbReference type="ChEBI" id="CHEBI:58349"/>
        <dbReference type="EC" id="1.3.1.20"/>
    </reaction>
</comment>
<dbReference type="AlphaFoldDB" id="A0A433T077"/>
<comment type="caution">
    <text evidence="13">The sequence shown here is derived from an EMBL/GenBank/DDBJ whole genome shotgun (WGS) entry which is preliminary data.</text>
</comment>